<keyword evidence="7" id="KW-1185">Reference proteome</keyword>
<organism evidence="6 7">
    <name type="scientific">Flammeovirga pectinis</name>
    <dbReference type="NCBI Taxonomy" id="2494373"/>
    <lineage>
        <taxon>Bacteria</taxon>
        <taxon>Pseudomonadati</taxon>
        <taxon>Bacteroidota</taxon>
        <taxon>Cytophagia</taxon>
        <taxon>Cytophagales</taxon>
        <taxon>Flammeovirgaceae</taxon>
        <taxon>Flammeovirga</taxon>
    </lineage>
</organism>
<dbReference type="InterPro" id="IPR013785">
    <property type="entry name" value="Aldolase_TIM"/>
</dbReference>
<comment type="pathway">
    <text evidence="1">Carbohydrate acid metabolism.</text>
</comment>
<dbReference type="AlphaFoldDB" id="A0A3Q9FQP7"/>
<dbReference type="CDD" id="cd00452">
    <property type="entry name" value="KDPG_aldolase"/>
    <property type="match status" value="1"/>
</dbReference>
<dbReference type="RefSeq" id="WP_126616910.1">
    <property type="nucleotide sequence ID" value="NZ_CP034562.1"/>
</dbReference>
<comment type="subunit">
    <text evidence="3">Homotrimer.</text>
</comment>
<keyword evidence="4" id="KW-0456">Lyase</keyword>
<dbReference type="Proteomes" id="UP000267268">
    <property type="component" value="Chromosome 1"/>
</dbReference>
<name>A0A3Q9FQP7_9BACT</name>
<evidence type="ECO:0000313" key="7">
    <source>
        <dbReference type="Proteomes" id="UP000267268"/>
    </source>
</evidence>
<dbReference type="OrthoDB" id="9802667at2"/>
<evidence type="ECO:0000256" key="5">
    <source>
        <dbReference type="ARBA" id="ARBA00023277"/>
    </source>
</evidence>
<sequence>MNKQFFSWDAFNEAPVVGIMRGVSMDTIHRIMPIYSKAGLTTIEITMNTEGAAAIIKEMRHVYPNLNVGAGTVCNLDDLFKAVDAGAQFIVTPIVNEDIFTTCKKLNLPLFPGALTPTEIYKAWSLGASAVKVFPCSQFGVGYIKDVLAPLNKIKLLPTGGVDKSNIQAFFKAGAVGVGMGGSLFPKDLLVEGKESELEEHFRSIKVATEAVCEPA</sequence>
<dbReference type="PANTHER" id="PTHR30246">
    <property type="entry name" value="2-KETO-3-DEOXY-6-PHOSPHOGLUCONATE ALDOLASE"/>
    <property type="match status" value="1"/>
</dbReference>
<accession>A0A3Q9FQP7</accession>
<evidence type="ECO:0000256" key="3">
    <source>
        <dbReference type="ARBA" id="ARBA00011233"/>
    </source>
</evidence>
<dbReference type="InterPro" id="IPR000887">
    <property type="entry name" value="Aldlse_KDPG_KHG"/>
</dbReference>
<evidence type="ECO:0000313" key="6">
    <source>
        <dbReference type="EMBL" id="AZQ63825.1"/>
    </source>
</evidence>
<proteinExistence type="inferred from homology"/>
<evidence type="ECO:0000256" key="1">
    <source>
        <dbReference type="ARBA" id="ARBA00004761"/>
    </source>
</evidence>
<gene>
    <name evidence="6" type="ORF">EI427_16805</name>
</gene>
<dbReference type="KEGG" id="fll:EI427_16805"/>
<dbReference type="PANTHER" id="PTHR30246:SF1">
    <property type="entry name" value="2-DEHYDRO-3-DEOXY-6-PHOSPHOGALACTONATE ALDOLASE-RELATED"/>
    <property type="match status" value="1"/>
</dbReference>
<reference evidence="6 7" key="1">
    <citation type="submission" date="2018-12" db="EMBL/GenBank/DDBJ databases">
        <title>Flammeovirga pectinis sp. nov., isolated from the gut of the Korean scallop, Patinopecten yessoensis.</title>
        <authorList>
            <person name="Bae J.-W."/>
            <person name="Jeong Y.-S."/>
            <person name="Kang W."/>
        </authorList>
    </citation>
    <scope>NUCLEOTIDE SEQUENCE [LARGE SCALE GENOMIC DNA]</scope>
    <source>
        <strain evidence="6 7">L12M1</strain>
    </source>
</reference>
<keyword evidence="5" id="KW-0119">Carbohydrate metabolism</keyword>
<comment type="similarity">
    <text evidence="2">Belongs to the KHG/KDPG aldolase family.</text>
</comment>
<dbReference type="GO" id="GO:0016829">
    <property type="term" value="F:lyase activity"/>
    <property type="evidence" value="ECO:0007669"/>
    <property type="project" value="UniProtKB-KW"/>
</dbReference>
<protein>
    <submittedName>
        <fullName evidence="6">Bifunctional 4-hydroxy-2-oxoglutarate aldolase/2-dehydro-3-deoxy-phosphogluconate aldolase</fullName>
    </submittedName>
</protein>
<evidence type="ECO:0000256" key="2">
    <source>
        <dbReference type="ARBA" id="ARBA00006906"/>
    </source>
</evidence>
<dbReference type="EMBL" id="CP034562">
    <property type="protein sequence ID" value="AZQ63825.1"/>
    <property type="molecule type" value="Genomic_DNA"/>
</dbReference>
<dbReference type="Pfam" id="PF01081">
    <property type="entry name" value="Aldolase"/>
    <property type="match status" value="1"/>
</dbReference>
<dbReference type="SUPFAM" id="SSF51569">
    <property type="entry name" value="Aldolase"/>
    <property type="match status" value="1"/>
</dbReference>
<dbReference type="NCBIfam" id="TIGR01182">
    <property type="entry name" value="eda"/>
    <property type="match status" value="1"/>
</dbReference>
<dbReference type="Gene3D" id="3.20.20.70">
    <property type="entry name" value="Aldolase class I"/>
    <property type="match status" value="1"/>
</dbReference>
<evidence type="ECO:0000256" key="4">
    <source>
        <dbReference type="ARBA" id="ARBA00023239"/>
    </source>
</evidence>